<organism evidence="1">
    <name type="scientific">Thermosulfurimonas dismutans</name>
    <dbReference type="NCBI Taxonomy" id="999894"/>
    <lineage>
        <taxon>Bacteria</taxon>
        <taxon>Pseudomonadati</taxon>
        <taxon>Thermodesulfobacteriota</taxon>
        <taxon>Thermodesulfobacteria</taxon>
        <taxon>Thermodesulfobacteriales</taxon>
        <taxon>Thermodesulfobacteriaceae</taxon>
        <taxon>Thermosulfurimonas</taxon>
    </lineage>
</organism>
<evidence type="ECO:0000313" key="1">
    <source>
        <dbReference type="EMBL" id="HFC97390.1"/>
    </source>
</evidence>
<dbReference type="AlphaFoldDB" id="A0A7C3CFH8"/>
<accession>A0A7C3CFH8</accession>
<dbReference type="Proteomes" id="UP000886043">
    <property type="component" value="Unassembled WGS sequence"/>
</dbReference>
<comment type="caution">
    <text evidence="1">The sequence shown here is derived from an EMBL/GenBank/DDBJ whole genome shotgun (WGS) entry which is preliminary data.</text>
</comment>
<reference evidence="1" key="1">
    <citation type="journal article" date="2020" name="mSystems">
        <title>Genome- and Community-Level Interaction Insights into Carbon Utilization and Element Cycling Functions of Hydrothermarchaeota in Hydrothermal Sediment.</title>
        <authorList>
            <person name="Zhou Z."/>
            <person name="Liu Y."/>
            <person name="Xu W."/>
            <person name="Pan J."/>
            <person name="Luo Z.H."/>
            <person name="Li M."/>
        </authorList>
    </citation>
    <scope>NUCLEOTIDE SEQUENCE [LARGE SCALE GENOMIC DNA]</scope>
    <source>
        <strain evidence="1">HyVt-483</strain>
    </source>
</reference>
<sequence length="336" mass="39120">MAALTVGLSPHRVEFLPLAFALMKQHGYILLEEPPHPLFPDYLEGRISLERILEESESGFPEYTRTLYPYLRELHRRGYRILQIEPYLERVLRMQERLAEGASPEEVARDPELGPVYYHEHETFGRLLDFYSSMRDSFESLVEKICAFARADAGRLAFRDHLRAEALLKFLSSLPPDSTVYVEAGYIHLILVRELARRKPRGVHLRVRNLLLQALPHRSSRRLFPAPGDGLTSYYLFKQRRPIEEKLLAARSLIYIRLIEKNEIRPTPANPFPHLRDEIFWRAFVEGLDYADCKRLDREIRLRPTGEARRIACTMFPGLCSRARKVTAEWVPVLTG</sequence>
<dbReference type="EMBL" id="DRMH01000029">
    <property type="protein sequence ID" value="HFC97390.1"/>
    <property type="molecule type" value="Genomic_DNA"/>
</dbReference>
<name>A0A7C3CFH8_9BACT</name>
<protein>
    <submittedName>
        <fullName evidence="1">Uncharacterized protein</fullName>
    </submittedName>
</protein>
<proteinExistence type="predicted"/>
<gene>
    <name evidence="1" type="ORF">ENJ40_02875</name>
</gene>